<dbReference type="SUPFAM" id="SSF46955">
    <property type="entry name" value="Putative DNA-binding domain"/>
    <property type="match status" value="2"/>
</dbReference>
<feature type="compositionally biased region" description="Basic and acidic residues" evidence="1">
    <location>
        <begin position="12"/>
        <end position="21"/>
    </location>
</feature>
<evidence type="ECO:0000259" key="2">
    <source>
        <dbReference type="Pfam" id="PF12728"/>
    </source>
</evidence>
<organism evidence="3 4">
    <name type="scientific">Paraburkholderia phenazinium</name>
    <dbReference type="NCBI Taxonomy" id="60549"/>
    <lineage>
        <taxon>Bacteria</taxon>
        <taxon>Pseudomonadati</taxon>
        <taxon>Pseudomonadota</taxon>
        <taxon>Betaproteobacteria</taxon>
        <taxon>Burkholderiales</taxon>
        <taxon>Burkholderiaceae</taxon>
        <taxon>Paraburkholderia</taxon>
    </lineage>
</organism>
<dbReference type="InterPro" id="IPR009061">
    <property type="entry name" value="DNA-bd_dom_put_sf"/>
</dbReference>
<accession>A0A1G7YG66</accession>
<gene>
    <name evidence="3" type="ORF">SAMN05216466_106177</name>
</gene>
<protein>
    <submittedName>
        <fullName evidence="3">Helix-turn-helix domain-containing protein</fullName>
    </submittedName>
</protein>
<evidence type="ECO:0000313" key="3">
    <source>
        <dbReference type="EMBL" id="SDG95582.1"/>
    </source>
</evidence>
<sequence length="379" mass="41480">MPVPATTAPPKKQRDAQERRERVVGLISAAEAAARLGVTSDTIGRLAGAGRLGEVVRGPHERLYFQPEAVDAHGQKRRETLDRQAVDRAKRDALEAARRLKIDRRKRERAAILVRKAQAAAERAAARAAQQHVRDAARDLGMGRKTLQRYLDVGILRRVDTPDGPAINREDLAALKARNAATEGMLTRAQVATLLGVGVWTVERLPQRLNLRPLTGPRNWRYYSADDVARFREALAARSVDGLVNVLTAAQLVGLSRFTLLDYAQRGVLPPAARGRSNSPYFNPEDVTALIARRAAARAVPAGHVTQREACAHLGVSRQRLSQLVLRGHIRATVGLNGFRRFRIADLDAYRARNPRSVPCQGTTTKGRTMAPASGALAC</sequence>
<dbReference type="Proteomes" id="UP000199706">
    <property type="component" value="Unassembled WGS sequence"/>
</dbReference>
<reference evidence="3 4" key="1">
    <citation type="submission" date="2016-10" db="EMBL/GenBank/DDBJ databases">
        <authorList>
            <person name="de Groot N.N."/>
        </authorList>
    </citation>
    <scope>NUCLEOTIDE SEQUENCE [LARGE SCALE GENOMIC DNA]</scope>
    <source>
        <strain evidence="3 4">LMG 2247</strain>
    </source>
</reference>
<evidence type="ECO:0000256" key="1">
    <source>
        <dbReference type="SAM" id="MobiDB-lite"/>
    </source>
</evidence>
<dbReference type="AlphaFoldDB" id="A0A1G7YG66"/>
<dbReference type="InterPro" id="IPR041657">
    <property type="entry name" value="HTH_17"/>
</dbReference>
<dbReference type="EMBL" id="FNCJ01000006">
    <property type="protein sequence ID" value="SDG95582.1"/>
    <property type="molecule type" value="Genomic_DNA"/>
</dbReference>
<dbReference type="RefSeq" id="WP_090685459.1">
    <property type="nucleotide sequence ID" value="NZ_FNCJ01000006.1"/>
</dbReference>
<dbReference type="Pfam" id="PF12728">
    <property type="entry name" value="HTH_17"/>
    <property type="match status" value="1"/>
</dbReference>
<name>A0A1G7YG66_9BURK</name>
<proteinExistence type="predicted"/>
<feature type="domain" description="Helix-turn-helix" evidence="2">
    <location>
        <begin position="306"/>
        <end position="354"/>
    </location>
</feature>
<evidence type="ECO:0000313" key="4">
    <source>
        <dbReference type="Proteomes" id="UP000199706"/>
    </source>
</evidence>
<feature type="region of interest" description="Disordered" evidence="1">
    <location>
        <begin position="1"/>
        <end position="21"/>
    </location>
</feature>